<sequence>MNKVTRMSRRRGRRPFRKHLGIHDKAALTGDVDSSSLSLSRETIEKEESAGKITLDHRSIKSEMIDNFAVYSIHVSNEAITSTKIAPEAVQPVHLGFNPVQGLPGGSVHQQFGKHPFSFSDKECNKEVTVNLSVPYKGTDYVLISSCSKSEFQACTVLQEENQAVIRISRLPESRESEGWLSWIAVGISG</sequence>
<evidence type="ECO:0000313" key="2">
    <source>
        <dbReference type="Proteomes" id="UP000565468"/>
    </source>
</evidence>
<name>A0A848M2T8_PAELE</name>
<comment type="caution">
    <text evidence="1">The sequence shown here is derived from an EMBL/GenBank/DDBJ whole genome shotgun (WGS) entry which is preliminary data.</text>
</comment>
<keyword evidence="2" id="KW-1185">Reference proteome</keyword>
<accession>A0A848M2T8</accession>
<protein>
    <submittedName>
        <fullName evidence="1">WIAG-tail domain</fullName>
    </submittedName>
</protein>
<proteinExistence type="predicted"/>
<dbReference type="EMBL" id="JABBPN010000003">
    <property type="protein sequence ID" value="NMO95227.1"/>
    <property type="molecule type" value="Genomic_DNA"/>
</dbReference>
<dbReference type="AlphaFoldDB" id="A0A848M2T8"/>
<dbReference type="Proteomes" id="UP000565468">
    <property type="component" value="Unassembled WGS sequence"/>
</dbReference>
<evidence type="ECO:0000313" key="1">
    <source>
        <dbReference type="EMBL" id="NMO95227.1"/>
    </source>
</evidence>
<reference evidence="1 2" key="1">
    <citation type="submission" date="2020-04" db="EMBL/GenBank/DDBJ databases">
        <title>Paenibacillus algicola sp. nov., a novel marine bacterium producing alginate lyase.</title>
        <authorList>
            <person name="Huang H."/>
        </authorList>
    </citation>
    <scope>NUCLEOTIDE SEQUENCE [LARGE SCALE GENOMIC DNA]</scope>
    <source>
        <strain evidence="1 2">L7-75</strain>
    </source>
</reference>
<dbReference type="RefSeq" id="WP_169503973.1">
    <property type="nucleotide sequence ID" value="NZ_JABBPN010000003.1"/>
</dbReference>
<dbReference type="NCBIfam" id="NF012201">
    <property type="entry name" value="WIAG-tail"/>
    <property type="match status" value="1"/>
</dbReference>
<gene>
    <name evidence="1" type="ORF">HII30_05420</name>
</gene>
<organism evidence="1 2">
    <name type="scientific">Paenibacillus lemnae</name>
    <dbReference type="NCBI Taxonomy" id="1330551"/>
    <lineage>
        <taxon>Bacteria</taxon>
        <taxon>Bacillati</taxon>
        <taxon>Bacillota</taxon>
        <taxon>Bacilli</taxon>
        <taxon>Bacillales</taxon>
        <taxon>Paenibacillaceae</taxon>
        <taxon>Paenibacillus</taxon>
    </lineage>
</organism>